<evidence type="ECO:0000313" key="4">
    <source>
        <dbReference type="Proteomes" id="UP000320176"/>
    </source>
</evidence>
<dbReference type="Proteomes" id="UP000320176">
    <property type="component" value="Unassembled WGS sequence"/>
</dbReference>
<reference evidence="3 4" key="1">
    <citation type="submission" date="2019-02" db="EMBL/GenBank/DDBJ databases">
        <title>Deep-cultivation of Planctomycetes and their phenomic and genomic characterization uncovers novel biology.</title>
        <authorList>
            <person name="Wiegand S."/>
            <person name="Jogler M."/>
            <person name="Boedeker C."/>
            <person name="Pinto D."/>
            <person name="Vollmers J."/>
            <person name="Rivas-Marin E."/>
            <person name="Kohn T."/>
            <person name="Peeters S.H."/>
            <person name="Heuer A."/>
            <person name="Rast P."/>
            <person name="Oberbeckmann S."/>
            <person name="Bunk B."/>
            <person name="Jeske O."/>
            <person name="Meyerdierks A."/>
            <person name="Storesund J.E."/>
            <person name="Kallscheuer N."/>
            <person name="Luecker S."/>
            <person name="Lage O.M."/>
            <person name="Pohl T."/>
            <person name="Merkel B.J."/>
            <person name="Hornburger P."/>
            <person name="Mueller R.-W."/>
            <person name="Bruemmer F."/>
            <person name="Labrenz M."/>
            <person name="Spormann A.M."/>
            <person name="Op Den Camp H."/>
            <person name="Overmann J."/>
            <person name="Amann R."/>
            <person name="Jetten M.S.M."/>
            <person name="Mascher T."/>
            <person name="Medema M.H."/>
            <person name="Devos D.P."/>
            <person name="Kaster A.-K."/>
            <person name="Ovreas L."/>
            <person name="Rohde M."/>
            <person name="Galperin M.Y."/>
            <person name="Jogler C."/>
        </authorList>
    </citation>
    <scope>NUCLEOTIDE SEQUENCE [LARGE SCALE GENOMIC DNA]</scope>
    <source>
        <strain evidence="3 4">Pla52n</strain>
    </source>
</reference>
<feature type="signal peptide" evidence="1">
    <location>
        <begin position="1"/>
        <end position="21"/>
    </location>
</feature>
<dbReference type="AlphaFoldDB" id="A0A5C6BAX8"/>
<sequence length="312" mass="34429" precursor="true">MVRCFYALLFLCAPSCLMVSAQESADPWMAKKAEHFKPIADSIRQQIADAVPKETAAKPKKERRILAFYRCEGFIHSSIPHGNLAMQEVGKQSGAFEIDLADTYDVFTPENLSKYDAILLNNTTHMSFAKPSQMSAFMDFVTQGGGLIGFHAASDNFGRHPECLSLVGGIFNGHPWGAGGTWAFKLDDPDHILNQAFKGNGFWHQDEIYQYKPESYVGPETLRILVSLDMTKSEVSTRINDGPREVPVSWIRTAGDGRVFYTNLGHREETFRNPVVLKHMLDGIQYALGDLDADATPTAKIAGGKAALAPAK</sequence>
<dbReference type="SUPFAM" id="SSF52317">
    <property type="entry name" value="Class I glutamine amidotransferase-like"/>
    <property type="match status" value="1"/>
</dbReference>
<dbReference type="EMBL" id="SJPN01000001">
    <property type="protein sequence ID" value="TWU08429.1"/>
    <property type="molecule type" value="Genomic_DNA"/>
</dbReference>
<dbReference type="PANTHER" id="PTHR40469:SF2">
    <property type="entry name" value="GALACTOSE-BINDING DOMAIN-LIKE SUPERFAMILY PROTEIN"/>
    <property type="match status" value="1"/>
</dbReference>
<dbReference type="Gene3D" id="3.40.50.880">
    <property type="match status" value="1"/>
</dbReference>
<dbReference type="InterPro" id="IPR029062">
    <property type="entry name" value="Class_I_gatase-like"/>
</dbReference>
<dbReference type="RefSeq" id="WP_146518474.1">
    <property type="nucleotide sequence ID" value="NZ_CP151726.1"/>
</dbReference>
<feature type="chain" id="PRO_5023146489" evidence="1">
    <location>
        <begin position="22"/>
        <end position="312"/>
    </location>
</feature>
<protein>
    <submittedName>
        <fullName evidence="3">Trehalose utilization</fullName>
    </submittedName>
</protein>
<gene>
    <name evidence="3" type="ORF">Pla52n_10120</name>
</gene>
<evidence type="ECO:0000256" key="1">
    <source>
        <dbReference type="SAM" id="SignalP"/>
    </source>
</evidence>
<proteinExistence type="predicted"/>
<feature type="domain" description="ThuA-like" evidence="2">
    <location>
        <begin position="64"/>
        <end position="287"/>
    </location>
</feature>
<evidence type="ECO:0000313" key="3">
    <source>
        <dbReference type="EMBL" id="TWU08429.1"/>
    </source>
</evidence>
<keyword evidence="4" id="KW-1185">Reference proteome</keyword>
<dbReference type="Pfam" id="PF06283">
    <property type="entry name" value="ThuA"/>
    <property type="match status" value="1"/>
</dbReference>
<keyword evidence="1" id="KW-0732">Signal</keyword>
<name>A0A5C6BAX8_9BACT</name>
<dbReference type="PANTHER" id="PTHR40469">
    <property type="entry name" value="SECRETED GLYCOSYL HYDROLASE"/>
    <property type="match status" value="1"/>
</dbReference>
<comment type="caution">
    <text evidence="3">The sequence shown here is derived from an EMBL/GenBank/DDBJ whole genome shotgun (WGS) entry which is preliminary data.</text>
</comment>
<evidence type="ECO:0000259" key="2">
    <source>
        <dbReference type="Pfam" id="PF06283"/>
    </source>
</evidence>
<organism evidence="3 4">
    <name type="scientific">Stieleria varia</name>
    <dbReference type="NCBI Taxonomy" id="2528005"/>
    <lineage>
        <taxon>Bacteria</taxon>
        <taxon>Pseudomonadati</taxon>
        <taxon>Planctomycetota</taxon>
        <taxon>Planctomycetia</taxon>
        <taxon>Pirellulales</taxon>
        <taxon>Pirellulaceae</taxon>
        <taxon>Stieleria</taxon>
    </lineage>
</organism>
<dbReference type="InterPro" id="IPR029010">
    <property type="entry name" value="ThuA-like"/>
</dbReference>
<accession>A0A5C6BAX8</accession>
<dbReference type="OrthoDB" id="9785923at2"/>